<evidence type="ECO:0000313" key="1">
    <source>
        <dbReference type="EMBL" id="KAI5654860.1"/>
    </source>
</evidence>
<gene>
    <name evidence="1" type="ORF">M9H77_32047</name>
</gene>
<dbReference type="Proteomes" id="UP001060085">
    <property type="component" value="Linkage Group LG07"/>
</dbReference>
<name>A0ACC0A3M8_CATRO</name>
<protein>
    <submittedName>
        <fullName evidence="1">Uncharacterized protein</fullName>
    </submittedName>
</protein>
<reference evidence="2" key="1">
    <citation type="journal article" date="2023" name="Nat. Plants">
        <title>Single-cell RNA sequencing provides a high-resolution roadmap for understanding the multicellular compartmentation of specialized metabolism.</title>
        <authorList>
            <person name="Sun S."/>
            <person name="Shen X."/>
            <person name="Li Y."/>
            <person name="Li Y."/>
            <person name="Wang S."/>
            <person name="Li R."/>
            <person name="Zhang H."/>
            <person name="Shen G."/>
            <person name="Guo B."/>
            <person name="Wei J."/>
            <person name="Xu J."/>
            <person name="St-Pierre B."/>
            <person name="Chen S."/>
            <person name="Sun C."/>
        </authorList>
    </citation>
    <scope>NUCLEOTIDE SEQUENCE [LARGE SCALE GENOMIC DNA]</scope>
</reference>
<comment type="caution">
    <text evidence="1">The sequence shown here is derived from an EMBL/GenBank/DDBJ whole genome shotgun (WGS) entry which is preliminary data.</text>
</comment>
<proteinExistence type="predicted"/>
<dbReference type="EMBL" id="CM044707">
    <property type="protein sequence ID" value="KAI5654860.1"/>
    <property type="molecule type" value="Genomic_DNA"/>
</dbReference>
<sequence>MTSDQLIEFAWGLANSKLNFLWSMRPDLVIGETAALPKEFEVETKERGLISNWCPQEKILNHSSIGGFLTHCGWNSILESIGAGVPMICWPVFAEQPTNCWFSCEKWGMGMEIEDVNRCEIEKLVRELMGGEKGKEMKKRAMEWKKLAEEATSPKGSSCKNFYEKVVDDILLSKYMKN</sequence>
<organism evidence="1 2">
    <name type="scientific">Catharanthus roseus</name>
    <name type="common">Madagascar periwinkle</name>
    <name type="synonym">Vinca rosea</name>
    <dbReference type="NCBI Taxonomy" id="4058"/>
    <lineage>
        <taxon>Eukaryota</taxon>
        <taxon>Viridiplantae</taxon>
        <taxon>Streptophyta</taxon>
        <taxon>Embryophyta</taxon>
        <taxon>Tracheophyta</taxon>
        <taxon>Spermatophyta</taxon>
        <taxon>Magnoliopsida</taxon>
        <taxon>eudicotyledons</taxon>
        <taxon>Gunneridae</taxon>
        <taxon>Pentapetalae</taxon>
        <taxon>asterids</taxon>
        <taxon>lamiids</taxon>
        <taxon>Gentianales</taxon>
        <taxon>Apocynaceae</taxon>
        <taxon>Rauvolfioideae</taxon>
        <taxon>Vinceae</taxon>
        <taxon>Catharanthinae</taxon>
        <taxon>Catharanthus</taxon>
    </lineage>
</organism>
<evidence type="ECO:0000313" key="2">
    <source>
        <dbReference type="Proteomes" id="UP001060085"/>
    </source>
</evidence>
<keyword evidence="2" id="KW-1185">Reference proteome</keyword>
<accession>A0ACC0A3M8</accession>